<dbReference type="Gene3D" id="1.25.40.10">
    <property type="entry name" value="Tetratricopeptide repeat domain"/>
    <property type="match status" value="4"/>
</dbReference>
<dbReference type="PANTHER" id="PTHR47926:SF380">
    <property type="entry name" value="PENTATRICOPEPTIDE REPEAT-CONTAINING PROTEIN"/>
    <property type="match status" value="1"/>
</dbReference>
<dbReference type="Pfam" id="PF20431">
    <property type="entry name" value="E_motif"/>
    <property type="match status" value="1"/>
</dbReference>
<evidence type="ECO:0000256" key="3">
    <source>
        <dbReference type="PROSITE-ProRule" id="PRU00708"/>
    </source>
</evidence>
<dbReference type="RefSeq" id="XP_020100577.1">
    <property type="nucleotide sequence ID" value="XM_020244988.1"/>
</dbReference>
<accession>A0A6P5FY63</accession>
<keyword evidence="2" id="KW-0809">Transit peptide</keyword>
<feature type="repeat" description="PPR" evidence="3">
    <location>
        <begin position="126"/>
        <end position="156"/>
    </location>
</feature>
<keyword evidence="1" id="KW-0677">Repeat</keyword>
<dbReference type="FunFam" id="1.25.40.10:FF:001810">
    <property type="entry name" value="Pentatricopeptide repeat-containing protein mitochondrial"/>
    <property type="match status" value="1"/>
</dbReference>
<reference evidence="5" key="2">
    <citation type="submission" date="2025-08" db="UniProtKB">
        <authorList>
            <consortium name="RefSeq"/>
        </authorList>
    </citation>
    <scope>IDENTIFICATION</scope>
    <source>
        <tissue evidence="5">Leaf</tissue>
    </source>
</reference>
<dbReference type="Proteomes" id="UP000515123">
    <property type="component" value="Linkage group 12"/>
</dbReference>
<dbReference type="GO" id="GO:0003723">
    <property type="term" value="F:RNA binding"/>
    <property type="evidence" value="ECO:0007669"/>
    <property type="project" value="InterPro"/>
</dbReference>
<dbReference type="Pfam" id="PF12854">
    <property type="entry name" value="PPR_1"/>
    <property type="match status" value="1"/>
</dbReference>
<keyword evidence="4" id="KW-1185">Reference proteome</keyword>
<dbReference type="OrthoDB" id="185373at2759"/>
<dbReference type="GO" id="GO:0009451">
    <property type="term" value="P:RNA modification"/>
    <property type="evidence" value="ECO:0007669"/>
    <property type="project" value="InterPro"/>
</dbReference>
<evidence type="ECO:0000313" key="5">
    <source>
        <dbReference type="RefSeq" id="XP_020100577.1"/>
    </source>
</evidence>
<organism evidence="4 5">
    <name type="scientific">Ananas comosus</name>
    <name type="common">Pineapple</name>
    <name type="synonym">Ananas ananas</name>
    <dbReference type="NCBI Taxonomy" id="4615"/>
    <lineage>
        <taxon>Eukaryota</taxon>
        <taxon>Viridiplantae</taxon>
        <taxon>Streptophyta</taxon>
        <taxon>Embryophyta</taxon>
        <taxon>Tracheophyta</taxon>
        <taxon>Spermatophyta</taxon>
        <taxon>Magnoliopsida</taxon>
        <taxon>Liliopsida</taxon>
        <taxon>Poales</taxon>
        <taxon>Bromeliaceae</taxon>
        <taxon>Bromelioideae</taxon>
        <taxon>Ananas</taxon>
    </lineage>
</organism>
<dbReference type="InterPro" id="IPR002885">
    <property type="entry name" value="PPR_rpt"/>
</dbReference>
<feature type="repeat" description="PPR" evidence="3">
    <location>
        <begin position="343"/>
        <end position="377"/>
    </location>
</feature>
<dbReference type="GO" id="GO:0048731">
    <property type="term" value="P:system development"/>
    <property type="evidence" value="ECO:0007669"/>
    <property type="project" value="UniProtKB-ARBA"/>
</dbReference>
<dbReference type="Pfam" id="PF13041">
    <property type="entry name" value="PPR_2"/>
    <property type="match status" value="2"/>
</dbReference>
<protein>
    <submittedName>
        <fullName evidence="5">Pentatricopeptide repeat-containing protein At2g35030, mitochondrial-like</fullName>
    </submittedName>
</protein>
<dbReference type="FunFam" id="1.25.40.10:FF:000125">
    <property type="entry name" value="Pentatricopeptide repeat-containing protein"/>
    <property type="match status" value="2"/>
</dbReference>
<dbReference type="PROSITE" id="PS51375">
    <property type="entry name" value="PPR"/>
    <property type="match status" value="6"/>
</dbReference>
<feature type="repeat" description="PPR" evidence="3">
    <location>
        <begin position="219"/>
        <end position="253"/>
    </location>
</feature>
<dbReference type="GeneID" id="109718653"/>
<dbReference type="SUPFAM" id="SSF48452">
    <property type="entry name" value="TPR-like"/>
    <property type="match status" value="1"/>
</dbReference>
<proteinExistence type="predicted"/>
<gene>
    <name evidence="5" type="primary">LOC109718653</name>
</gene>
<sequence>MQIYVKVIFGFENMMNPCCRGNYGKAPLSPLLRPCSLLPLLLLRPPHHLSLLRSLSSHPPLPPPPPQTPIPVQMPVQSRNTPRTPYVFDETPQRDLFSCSAVINLHLKNGDLARAESLFRRLPVRNVVVESMMVDGYVKAGEIEAAKRLFDEMGERNVVAWTCMVSGYCSAGRVEEARRLFDEMPARNVVSWTTMVLGYARNGRLSDARELFDRMPERNVVAWTAMIKGYVENGETEWARKLFDQMPHRNLYSWNVMISAYLGSKQVKEAIELFEEMPYRNAVSWTTMVSGLAQNGFIGKAREFFDLMPKKDTAAWNAMITAYTNEGLVNEARELFNIMPKQNLVTWNAMIDGYAKNECKEEASRLFSVMLHASLRPNETTLTSILMTCRSAIEIGQIHGLASKIGFQSETSLGNALVTMYSRSGDLSSSWLAFKRLNCKDLFSWTSIILSFADHGCGNYALQVFAQMLRQGFKPDEITFVGVLSACSHVGLVEKGKKIFEAINGTYGLEPMAQHYTGIVDLLGRAGLVEEAKKVVDTMPVKMQDEAVLGALLGACKVHNEIEVAREVGEKLIGLGSLGSGGYTLLANLYASHGNWNDVARVRRTMKERNVKKVAGYSCVEVKMENHVFFARDQMHQQAKEVYEMLKEMLLPQMKDLGSFELDQLVPD</sequence>
<dbReference type="AlphaFoldDB" id="A0A6P5FY63"/>
<evidence type="ECO:0000256" key="1">
    <source>
        <dbReference type="ARBA" id="ARBA00022737"/>
    </source>
</evidence>
<name>A0A6P5FY63_ANACO</name>
<dbReference type="InterPro" id="IPR046848">
    <property type="entry name" value="E_motif"/>
</dbReference>
<feature type="repeat" description="PPR" evidence="3">
    <location>
        <begin position="281"/>
        <end position="315"/>
    </location>
</feature>
<evidence type="ECO:0000313" key="4">
    <source>
        <dbReference type="Proteomes" id="UP000515123"/>
    </source>
</evidence>
<dbReference type="InterPro" id="IPR046960">
    <property type="entry name" value="PPR_At4g14850-like_plant"/>
</dbReference>
<reference evidence="4" key="1">
    <citation type="journal article" date="2015" name="Nat. Genet.">
        <title>The pineapple genome and the evolution of CAM photosynthesis.</title>
        <authorList>
            <person name="Ming R."/>
            <person name="VanBuren R."/>
            <person name="Wai C.M."/>
            <person name="Tang H."/>
            <person name="Schatz M.C."/>
            <person name="Bowers J.E."/>
            <person name="Lyons E."/>
            <person name="Wang M.L."/>
            <person name="Chen J."/>
            <person name="Biggers E."/>
            <person name="Zhang J."/>
            <person name="Huang L."/>
            <person name="Zhang L."/>
            <person name="Miao W."/>
            <person name="Zhang J."/>
            <person name="Ye Z."/>
            <person name="Miao C."/>
            <person name="Lin Z."/>
            <person name="Wang H."/>
            <person name="Zhou H."/>
            <person name="Yim W.C."/>
            <person name="Priest H.D."/>
            <person name="Zheng C."/>
            <person name="Woodhouse M."/>
            <person name="Edger P.P."/>
            <person name="Guyot R."/>
            <person name="Guo H.B."/>
            <person name="Guo H."/>
            <person name="Zheng G."/>
            <person name="Singh R."/>
            <person name="Sharma A."/>
            <person name="Min X."/>
            <person name="Zheng Y."/>
            <person name="Lee H."/>
            <person name="Gurtowski J."/>
            <person name="Sedlazeck F.J."/>
            <person name="Harkess A."/>
            <person name="McKain M.R."/>
            <person name="Liao Z."/>
            <person name="Fang J."/>
            <person name="Liu J."/>
            <person name="Zhang X."/>
            <person name="Zhang Q."/>
            <person name="Hu W."/>
            <person name="Qin Y."/>
            <person name="Wang K."/>
            <person name="Chen L.Y."/>
            <person name="Shirley N."/>
            <person name="Lin Y.R."/>
            <person name="Liu L.Y."/>
            <person name="Hernandez A.G."/>
            <person name="Wright C.L."/>
            <person name="Bulone V."/>
            <person name="Tuskan G.A."/>
            <person name="Heath K."/>
            <person name="Zee F."/>
            <person name="Moore P.H."/>
            <person name="Sunkar R."/>
            <person name="Leebens-Mack J.H."/>
            <person name="Mockler T."/>
            <person name="Bennetzen J.L."/>
            <person name="Freeling M."/>
            <person name="Sankoff D."/>
            <person name="Paterson A.H."/>
            <person name="Zhu X."/>
            <person name="Yang X."/>
            <person name="Smith J.A."/>
            <person name="Cushman J.C."/>
            <person name="Paull R.E."/>
            <person name="Yu Q."/>
        </authorList>
    </citation>
    <scope>NUCLEOTIDE SEQUENCE [LARGE SCALE GENOMIC DNA]</scope>
    <source>
        <strain evidence="4">cv. F153</strain>
    </source>
</reference>
<dbReference type="NCBIfam" id="TIGR00756">
    <property type="entry name" value="PPR"/>
    <property type="match status" value="9"/>
</dbReference>
<feature type="repeat" description="PPR" evidence="3">
    <location>
        <begin position="441"/>
        <end position="475"/>
    </location>
</feature>
<dbReference type="Pfam" id="PF01535">
    <property type="entry name" value="PPR"/>
    <property type="match status" value="6"/>
</dbReference>
<dbReference type="InterPro" id="IPR011990">
    <property type="entry name" value="TPR-like_helical_dom_sf"/>
</dbReference>
<dbReference type="PANTHER" id="PTHR47926">
    <property type="entry name" value="PENTATRICOPEPTIDE REPEAT-CONTAINING PROTEIN"/>
    <property type="match status" value="1"/>
</dbReference>
<feature type="repeat" description="PPR" evidence="3">
    <location>
        <begin position="157"/>
        <end position="191"/>
    </location>
</feature>
<evidence type="ECO:0000256" key="2">
    <source>
        <dbReference type="ARBA" id="ARBA00022946"/>
    </source>
</evidence>